<evidence type="ECO:0000256" key="5">
    <source>
        <dbReference type="ARBA" id="ARBA00022723"/>
    </source>
</evidence>
<dbReference type="Pfam" id="PF17862">
    <property type="entry name" value="AAA_lid_3"/>
    <property type="match status" value="1"/>
</dbReference>
<dbReference type="GO" id="GO:0009507">
    <property type="term" value="C:chloroplast"/>
    <property type="evidence" value="ECO:0007669"/>
    <property type="project" value="TreeGrafter"/>
</dbReference>
<keyword evidence="8" id="KW-0862">Zinc</keyword>
<evidence type="ECO:0000256" key="7">
    <source>
        <dbReference type="ARBA" id="ARBA00022801"/>
    </source>
</evidence>
<evidence type="ECO:0000256" key="8">
    <source>
        <dbReference type="ARBA" id="ARBA00022833"/>
    </source>
</evidence>
<protein>
    <recommendedName>
        <fullName evidence="12">AAA+ ATPase domain-containing protein</fullName>
    </recommendedName>
</protein>
<dbReference type="GO" id="GO:0006508">
    <property type="term" value="P:proteolysis"/>
    <property type="evidence" value="ECO:0007669"/>
    <property type="project" value="UniProtKB-KW"/>
</dbReference>
<dbReference type="InterPro" id="IPR041569">
    <property type="entry name" value="AAA_lid_3"/>
</dbReference>
<proteinExistence type="inferred from homology"/>
<dbReference type="Pfam" id="PF00004">
    <property type="entry name" value="AAA"/>
    <property type="match status" value="1"/>
</dbReference>
<evidence type="ECO:0000256" key="3">
    <source>
        <dbReference type="ARBA" id="ARBA00010550"/>
    </source>
</evidence>
<evidence type="ECO:0000313" key="13">
    <source>
        <dbReference type="EMBL" id="CAD8694498.1"/>
    </source>
</evidence>
<gene>
    <name evidence="13" type="ORF">CLEI1391_LOCUS18681</name>
</gene>
<keyword evidence="9" id="KW-0067">ATP-binding</keyword>
<dbReference type="GO" id="GO:0004222">
    <property type="term" value="F:metalloendopeptidase activity"/>
    <property type="evidence" value="ECO:0007669"/>
    <property type="project" value="InterPro"/>
</dbReference>
<evidence type="ECO:0000256" key="11">
    <source>
        <dbReference type="SAM" id="MobiDB-lite"/>
    </source>
</evidence>
<dbReference type="Pfam" id="PF01434">
    <property type="entry name" value="Peptidase_M41"/>
    <property type="match status" value="1"/>
</dbReference>
<dbReference type="PANTHER" id="PTHR23076">
    <property type="entry name" value="METALLOPROTEASE M41 FTSH"/>
    <property type="match status" value="1"/>
</dbReference>
<dbReference type="InterPro" id="IPR003959">
    <property type="entry name" value="ATPase_AAA_core"/>
</dbReference>
<evidence type="ECO:0000256" key="10">
    <source>
        <dbReference type="ARBA" id="ARBA00023049"/>
    </source>
</evidence>
<dbReference type="GO" id="GO:0005524">
    <property type="term" value="F:ATP binding"/>
    <property type="evidence" value="ECO:0007669"/>
    <property type="project" value="UniProtKB-KW"/>
</dbReference>
<dbReference type="GO" id="GO:0004176">
    <property type="term" value="F:ATP-dependent peptidase activity"/>
    <property type="evidence" value="ECO:0007669"/>
    <property type="project" value="InterPro"/>
</dbReference>
<evidence type="ECO:0000256" key="9">
    <source>
        <dbReference type="ARBA" id="ARBA00022840"/>
    </source>
</evidence>
<dbReference type="InterPro" id="IPR027417">
    <property type="entry name" value="P-loop_NTPase"/>
</dbReference>
<dbReference type="SMART" id="SM00382">
    <property type="entry name" value="AAA"/>
    <property type="match status" value="1"/>
</dbReference>
<evidence type="ECO:0000256" key="1">
    <source>
        <dbReference type="ARBA" id="ARBA00001947"/>
    </source>
</evidence>
<dbReference type="InterPro" id="IPR000642">
    <property type="entry name" value="Peptidase_M41"/>
</dbReference>
<dbReference type="EMBL" id="HBFB01033302">
    <property type="protein sequence ID" value="CAD8694498.1"/>
    <property type="molecule type" value="Transcribed_RNA"/>
</dbReference>
<dbReference type="CDD" id="cd19501">
    <property type="entry name" value="RecA-like_FtsH"/>
    <property type="match status" value="1"/>
</dbReference>
<dbReference type="FunFam" id="1.10.8.60:FF:000001">
    <property type="entry name" value="ATP-dependent zinc metalloprotease FtsH"/>
    <property type="match status" value="1"/>
</dbReference>
<dbReference type="PANTHER" id="PTHR23076:SF97">
    <property type="entry name" value="ATP-DEPENDENT ZINC METALLOPROTEASE YME1L1"/>
    <property type="match status" value="1"/>
</dbReference>
<dbReference type="GO" id="GO:0045037">
    <property type="term" value="P:protein import into chloroplast stroma"/>
    <property type="evidence" value="ECO:0007669"/>
    <property type="project" value="TreeGrafter"/>
</dbReference>
<name>A0A7S0S4E4_9CHLO</name>
<sequence>MLRGAGPMGPSCGPCSRGTAQPSMISSRITSSVGASSSGRPAIDGVNAHPLQGFWSRKSIGLPFSGRLHHGSRPSQVKVHAAAASATAVQQDTVVPMPIIDPSKKNEDGTPSVKWVYVKASEMEQAEQALQAREAARRPELARTPIVQQDLHRLDVASPSRPTEQVEVPGVKRITDPGELNLIGQGLPVIQGGQWPGVYWEALTAMSKGEAAPVPRPHPKFDVTDMQRIAAQGPRFQDVVARHAERTGEGEAVEYAYVPRTVLGDWFGEVEPQWAQLEQVSVPQFFVGLRARNWTAGKHFQPNAPPWRVQLFSCAYEGGTAWKGLRALVTVNEEPLPAAAPLPRSSKAQQGQGQGVSGGRRFWVDMPEPGPAQPLHSRALADPATAGYNAVLTQLYQAYEQRLPKAARQELATQGYLTPGAYPYACPADKQLEVSWHTAADPVTHPLQRFLISPSWREGWGWIRRGIAESGITDLKFLRERLMFQVGPEPVQLNLYFDPNNAGPLYFLVCLTLGIVIPALRRNKILDIKTLEEDPGAAMEFARSKSTARKEGLTGVVFKDVAGLGPLLSEVTEVVEFLKDPKSFSRLGARPPKGILLEGDPGTGKTLLAKALAGEAMVPFYQMTGTEFTEGIVGLGAARVRDLFKRARAVAPCVIFVDELDALGLKRAEGDGSGKVNEEREQTLNQLLTEMDGFTPDTGVVFIGATNRADLLDPALMRPGRFDRKVRMPKPDTEGRYEILNLHLRNKSVAPDVDLLQLARDLPGLVGADLANIVNEAQLAAVRTGRSTISARDMYAGVDRFTQGERRPALPESSKLPVTVFAAKEAGIALVAGVLRARHGRIEPVERVSIQPKGRSYSRTLFARGTDEEYQVMTRGRLMDRIKVALAGHIAVRVVLGQETNFSGPDINRAHRMAQKLVFYYGMSPEAGITTWAQQPYSTDFYLNSNRPRKVVSTDAMDEYADWPTRNEDFRFDPLSPSDPTWHRYTDSVRKVIKECYEEVWGILEERRAALWAGVAALAEQRELLGGELRDVFDAHPPAPAGSYPAPALDTMSVFTSKERGTDIWPYGIEWLNDAYPVPYWARKQIEAREKEKGEAQKAAAV</sequence>
<feature type="domain" description="AAA+ ATPase" evidence="12">
    <location>
        <begin position="591"/>
        <end position="732"/>
    </location>
</feature>
<keyword evidence="7" id="KW-0378">Hydrolase</keyword>
<dbReference type="GO" id="GO:0016887">
    <property type="term" value="F:ATP hydrolysis activity"/>
    <property type="evidence" value="ECO:0007669"/>
    <property type="project" value="InterPro"/>
</dbReference>
<dbReference type="AlphaFoldDB" id="A0A7S0S4E4"/>
<dbReference type="GO" id="GO:0046872">
    <property type="term" value="F:metal ion binding"/>
    <property type="evidence" value="ECO:0007669"/>
    <property type="project" value="UniProtKB-KW"/>
</dbReference>
<dbReference type="InterPro" id="IPR037219">
    <property type="entry name" value="Peptidase_M41-like"/>
</dbReference>
<keyword evidence="6" id="KW-0547">Nucleotide-binding</keyword>
<accession>A0A7S0S4E4</accession>
<organism evidence="13">
    <name type="scientific">Chlamydomonas leiostraca</name>
    <dbReference type="NCBI Taxonomy" id="1034604"/>
    <lineage>
        <taxon>Eukaryota</taxon>
        <taxon>Viridiplantae</taxon>
        <taxon>Chlorophyta</taxon>
        <taxon>core chlorophytes</taxon>
        <taxon>Chlorophyceae</taxon>
        <taxon>CS clade</taxon>
        <taxon>Chlamydomonadales</taxon>
        <taxon>Chlamydomonadaceae</taxon>
        <taxon>Chlamydomonas</taxon>
    </lineage>
</organism>
<dbReference type="InterPro" id="IPR003593">
    <property type="entry name" value="AAA+_ATPase"/>
</dbReference>
<dbReference type="Gene3D" id="3.40.50.300">
    <property type="entry name" value="P-loop containing nucleotide triphosphate hydrolases"/>
    <property type="match status" value="1"/>
</dbReference>
<evidence type="ECO:0000256" key="6">
    <source>
        <dbReference type="ARBA" id="ARBA00022741"/>
    </source>
</evidence>
<reference evidence="13" key="1">
    <citation type="submission" date="2021-01" db="EMBL/GenBank/DDBJ databases">
        <authorList>
            <person name="Corre E."/>
            <person name="Pelletier E."/>
            <person name="Niang G."/>
            <person name="Scheremetjew M."/>
            <person name="Finn R."/>
            <person name="Kale V."/>
            <person name="Holt S."/>
            <person name="Cochrane G."/>
            <person name="Meng A."/>
            <person name="Brown T."/>
            <person name="Cohen L."/>
        </authorList>
    </citation>
    <scope>NUCLEOTIDE SEQUENCE</scope>
    <source>
        <strain evidence="13">SAG 11-49</strain>
    </source>
</reference>
<comment type="similarity">
    <text evidence="3">In the N-terminal section; belongs to the AAA ATPase family.</text>
</comment>
<feature type="region of interest" description="Disordered" evidence="11">
    <location>
        <begin position="1"/>
        <end position="23"/>
    </location>
</feature>
<keyword evidence="5" id="KW-0479">Metal-binding</keyword>
<keyword evidence="10" id="KW-0482">Metalloprotease</keyword>
<dbReference type="Gene3D" id="1.10.8.60">
    <property type="match status" value="1"/>
</dbReference>
<dbReference type="SUPFAM" id="SSF140990">
    <property type="entry name" value="FtsH protease domain-like"/>
    <property type="match status" value="1"/>
</dbReference>
<dbReference type="FunFam" id="3.40.50.300:FF:000352">
    <property type="entry name" value="ATP-dependent zinc metalloprotease FTSH 7, chloroplastic"/>
    <property type="match status" value="1"/>
</dbReference>
<comment type="similarity">
    <text evidence="2">In the C-terminal section; belongs to the peptidase M41 family.</text>
</comment>
<dbReference type="Gene3D" id="1.20.58.760">
    <property type="entry name" value="Peptidase M41"/>
    <property type="match status" value="1"/>
</dbReference>
<dbReference type="SUPFAM" id="SSF52540">
    <property type="entry name" value="P-loop containing nucleoside triphosphate hydrolases"/>
    <property type="match status" value="1"/>
</dbReference>
<comment type="cofactor">
    <cofactor evidence="1">
        <name>Zn(2+)</name>
        <dbReference type="ChEBI" id="CHEBI:29105"/>
    </cofactor>
</comment>
<evidence type="ECO:0000259" key="12">
    <source>
        <dbReference type="SMART" id="SM00382"/>
    </source>
</evidence>
<evidence type="ECO:0000256" key="2">
    <source>
        <dbReference type="ARBA" id="ARBA00010044"/>
    </source>
</evidence>
<evidence type="ECO:0000256" key="4">
    <source>
        <dbReference type="ARBA" id="ARBA00022670"/>
    </source>
</evidence>
<keyword evidence="4" id="KW-0645">Protease</keyword>